<dbReference type="EMBL" id="JALEMU010000137">
    <property type="protein sequence ID" value="MCI5756338.1"/>
    <property type="molecule type" value="Genomic_DNA"/>
</dbReference>
<dbReference type="InterPro" id="IPR018060">
    <property type="entry name" value="HTH_AraC"/>
</dbReference>
<dbReference type="PROSITE" id="PS01124">
    <property type="entry name" value="HTH_ARAC_FAMILY_2"/>
    <property type="match status" value="1"/>
</dbReference>
<dbReference type="PANTHER" id="PTHR43280:SF2">
    <property type="entry name" value="HTH-TYPE TRANSCRIPTIONAL REGULATOR EXSA"/>
    <property type="match status" value="1"/>
</dbReference>
<evidence type="ECO:0000256" key="3">
    <source>
        <dbReference type="ARBA" id="ARBA00023163"/>
    </source>
</evidence>
<evidence type="ECO:0000313" key="5">
    <source>
        <dbReference type="EMBL" id="MCI5756338.1"/>
    </source>
</evidence>
<dbReference type="Pfam" id="PF12833">
    <property type="entry name" value="HTH_18"/>
    <property type="match status" value="1"/>
</dbReference>
<evidence type="ECO:0000259" key="4">
    <source>
        <dbReference type="PROSITE" id="PS01124"/>
    </source>
</evidence>
<reference evidence="5 6" key="1">
    <citation type="submission" date="2022-03" db="EMBL/GenBank/DDBJ databases">
        <title>Metagenome-assembled genomes from swine fecal metagenomes.</title>
        <authorList>
            <person name="Holman D.B."/>
            <person name="Kommadath A."/>
        </authorList>
    </citation>
    <scope>NUCLEOTIDE SEQUENCE [LARGE SCALE GENOMIC DNA]</scope>
    <source>
        <strain evidence="5">SUG147</strain>
    </source>
</reference>
<dbReference type="InterPro" id="IPR009057">
    <property type="entry name" value="Homeodomain-like_sf"/>
</dbReference>
<sequence length="268" mass="31572">MFIYYSDKKDCVHISHCSADCPQQEKFERHLHESYELLLLISGDVDYNIDGQNYSLRPFDLVFIPSLSYHFVKPRSNNVYENYVINFSHNFIDEARCNKLFVPPFIKNFSQDSKLRRMFFKFDYYYETYSPADFEEVSNWLINEILLFSCYASFDKENLHPSTENSIIPLITSYISDNLESDLNVDVLSRELCFSKSYIKNCFSNVMGVGIQHYINQKKIHAAHIDILNGTDANRAAEKYGYRDYSSFYRQYMKIIGISPSETKKQML</sequence>
<proteinExistence type="predicted"/>
<protein>
    <submittedName>
        <fullName evidence="5">AraC family transcriptional regulator</fullName>
    </submittedName>
</protein>
<name>A0AAE3FKS1_9BACT</name>
<dbReference type="PANTHER" id="PTHR43280">
    <property type="entry name" value="ARAC-FAMILY TRANSCRIPTIONAL REGULATOR"/>
    <property type="match status" value="1"/>
</dbReference>
<keyword evidence="3" id="KW-0804">Transcription</keyword>
<keyword evidence="1" id="KW-0805">Transcription regulation</keyword>
<dbReference type="InterPro" id="IPR003313">
    <property type="entry name" value="AraC-bd"/>
</dbReference>
<dbReference type="Gene3D" id="2.60.120.10">
    <property type="entry name" value="Jelly Rolls"/>
    <property type="match status" value="1"/>
</dbReference>
<comment type="caution">
    <text evidence="5">The sequence shown here is derived from an EMBL/GenBank/DDBJ whole genome shotgun (WGS) entry which is preliminary data.</text>
</comment>
<evidence type="ECO:0000256" key="1">
    <source>
        <dbReference type="ARBA" id="ARBA00023015"/>
    </source>
</evidence>
<dbReference type="GO" id="GO:0043565">
    <property type="term" value="F:sequence-specific DNA binding"/>
    <property type="evidence" value="ECO:0007669"/>
    <property type="project" value="InterPro"/>
</dbReference>
<dbReference type="AlphaFoldDB" id="A0AAE3FKS1"/>
<accession>A0AAE3FKS1</accession>
<dbReference type="InterPro" id="IPR037923">
    <property type="entry name" value="HTH-like"/>
</dbReference>
<dbReference type="Gene3D" id="1.10.10.60">
    <property type="entry name" value="Homeodomain-like"/>
    <property type="match status" value="2"/>
</dbReference>
<evidence type="ECO:0000313" key="6">
    <source>
        <dbReference type="Proteomes" id="UP001139365"/>
    </source>
</evidence>
<dbReference type="InterPro" id="IPR014710">
    <property type="entry name" value="RmlC-like_jellyroll"/>
</dbReference>
<dbReference type="Pfam" id="PF02311">
    <property type="entry name" value="AraC_binding"/>
    <property type="match status" value="1"/>
</dbReference>
<dbReference type="Proteomes" id="UP001139365">
    <property type="component" value="Unassembled WGS sequence"/>
</dbReference>
<dbReference type="SMART" id="SM00342">
    <property type="entry name" value="HTH_ARAC"/>
    <property type="match status" value="1"/>
</dbReference>
<evidence type="ECO:0000256" key="2">
    <source>
        <dbReference type="ARBA" id="ARBA00023125"/>
    </source>
</evidence>
<keyword evidence="2" id="KW-0238">DNA-binding</keyword>
<organism evidence="5 6">
    <name type="scientific">Candidatus Colimorpha enterica</name>
    <dbReference type="NCBI Taxonomy" id="3083063"/>
    <lineage>
        <taxon>Bacteria</taxon>
        <taxon>Pseudomonadati</taxon>
        <taxon>Bacteroidota</taxon>
        <taxon>Bacteroidia</taxon>
        <taxon>Bacteroidales</taxon>
        <taxon>Candidatus Colimorpha</taxon>
    </lineage>
</organism>
<dbReference type="SUPFAM" id="SSF51215">
    <property type="entry name" value="Regulatory protein AraC"/>
    <property type="match status" value="1"/>
</dbReference>
<gene>
    <name evidence="5" type="ORF">MR241_08625</name>
</gene>
<dbReference type="SUPFAM" id="SSF46689">
    <property type="entry name" value="Homeodomain-like"/>
    <property type="match status" value="1"/>
</dbReference>
<feature type="domain" description="HTH araC/xylS-type" evidence="4">
    <location>
        <begin position="169"/>
        <end position="266"/>
    </location>
</feature>
<dbReference type="GO" id="GO:0003700">
    <property type="term" value="F:DNA-binding transcription factor activity"/>
    <property type="evidence" value="ECO:0007669"/>
    <property type="project" value="InterPro"/>
</dbReference>